<dbReference type="SUPFAM" id="SSF88723">
    <property type="entry name" value="PIN domain-like"/>
    <property type="match status" value="1"/>
</dbReference>
<sequence length="144" mass="16546">MYLLDTNVISECRKCGGGDEGVQRFIRLTDRDQSPRFLSVITLGELQRGVKILRHRNDARQAALIETWLEKLKRDYAREILPVDQTICNVWARLRVPHSEHPIDKLIAATALVHRLVVVTRNVKDFSNTGVEVYNPFLHESRSA</sequence>
<dbReference type="OrthoDB" id="9804823at2"/>
<evidence type="ECO:0000256" key="3">
    <source>
        <dbReference type="ARBA" id="ARBA00022722"/>
    </source>
</evidence>
<evidence type="ECO:0000259" key="8">
    <source>
        <dbReference type="Pfam" id="PF01850"/>
    </source>
</evidence>
<evidence type="ECO:0000256" key="7">
    <source>
        <dbReference type="ARBA" id="ARBA00038093"/>
    </source>
</evidence>
<evidence type="ECO:0000313" key="9">
    <source>
        <dbReference type="EMBL" id="VVD89569.1"/>
    </source>
</evidence>
<comment type="cofactor">
    <cofactor evidence="1">
        <name>Mg(2+)</name>
        <dbReference type="ChEBI" id="CHEBI:18420"/>
    </cofactor>
</comment>
<dbReference type="GO" id="GO:0004518">
    <property type="term" value="F:nuclease activity"/>
    <property type="evidence" value="ECO:0007669"/>
    <property type="project" value="UniProtKB-KW"/>
</dbReference>
<comment type="similarity">
    <text evidence="7">Belongs to the PINc/VapC protein family.</text>
</comment>
<protein>
    <submittedName>
        <fullName evidence="9">Toxin FitB</fullName>
        <ecNumber evidence="9">3.1.-.-</ecNumber>
    </submittedName>
</protein>
<dbReference type="GO" id="GO:0046872">
    <property type="term" value="F:metal ion binding"/>
    <property type="evidence" value="ECO:0007669"/>
    <property type="project" value="UniProtKB-KW"/>
</dbReference>
<evidence type="ECO:0000256" key="1">
    <source>
        <dbReference type="ARBA" id="ARBA00001946"/>
    </source>
</evidence>
<dbReference type="EMBL" id="CABPSH010000002">
    <property type="protein sequence ID" value="VVD89569.1"/>
    <property type="molecule type" value="Genomic_DNA"/>
</dbReference>
<dbReference type="PANTHER" id="PTHR33653:SF1">
    <property type="entry name" value="RIBONUCLEASE VAPC2"/>
    <property type="match status" value="1"/>
</dbReference>
<accession>A0A5E4TUE8</accession>
<organism evidence="9 10">
    <name type="scientific">Pandoraea eparura</name>
    <dbReference type="NCBI Taxonomy" id="2508291"/>
    <lineage>
        <taxon>Bacteria</taxon>
        <taxon>Pseudomonadati</taxon>
        <taxon>Pseudomonadota</taxon>
        <taxon>Betaproteobacteria</taxon>
        <taxon>Burkholderiales</taxon>
        <taxon>Burkholderiaceae</taxon>
        <taxon>Pandoraea</taxon>
    </lineage>
</organism>
<dbReference type="InterPro" id="IPR002716">
    <property type="entry name" value="PIN_dom"/>
</dbReference>
<dbReference type="InterPro" id="IPR050556">
    <property type="entry name" value="Type_II_TA_system_RNase"/>
</dbReference>
<dbReference type="InterPro" id="IPR029060">
    <property type="entry name" value="PIN-like_dom_sf"/>
</dbReference>
<dbReference type="Gene3D" id="3.40.50.1010">
    <property type="entry name" value="5'-nuclease"/>
    <property type="match status" value="1"/>
</dbReference>
<dbReference type="AlphaFoldDB" id="A0A5E4TUE8"/>
<evidence type="ECO:0000256" key="4">
    <source>
        <dbReference type="ARBA" id="ARBA00022723"/>
    </source>
</evidence>
<dbReference type="GO" id="GO:0016787">
    <property type="term" value="F:hydrolase activity"/>
    <property type="evidence" value="ECO:0007669"/>
    <property type="project" value="UniProtKB-KW"/>
</dbReference>
<feature type="domain" description="PIN" evidence="8">
    <location>
        <begin position="2"/>
        <end position="129"/>
    </location>
</feature>
<keyword evidence="10" id="KW-1185">Reference proteome</keyword>
<proteinExistence type="inferred from homology"/>
<evidence type="ECO:0000256" key="5">
    <source>
        <dbReference type="ARBA" id="ARBA00022801"/>
    </source>
</evidence>
<dbReference type="EC" id="3.1.-.-" evidence="9"/>
<dbReference type="PANTHER" id="PTHR33653">
    <property type="entry name" value="RIBONUCLEASE VAPC2"/>
    <property type="match status" value="1"/>
</dbReference>
<keyword evidence="2" id="KW-1277">Toxin-antitoxin system</keyword>
<dbReference type="RefSeq" id="WP_150588720.1">
    <property type="nucleotide sequence ID" value="NZ_CABPSH010000002.1"/>
</dbReference>
<keyword evidence="6" id="KW-0460">Magnesium</keyword>
<evidence type="ECO:0000313" key="10">
    <source>
        <dbReference type="Proteomes" id="UP000400981"/>
    </source>
</evidence>
<dbReference type="Proteomes" id="UP000400981">
    <property type="component" value="Unassembled WGS sequence"/>
</dbReference>
<evidence type="ECO:0000256" key="2">
    <source>
        <dbReference type="ARBA" id="ARBA00022649"/>
    </source>
</evidence>
<evidence type="ECO:0000256" key="6">
    <source>
        <dbReference type="ARBA" id="ARBA00022842"/>
    </source>
</evidence>
<keyword evidence="3" id="KW-0540">Nuclease</keyword>
<dbReference type="Pfam" id="PF01850">
    <property type="entry name" value="PIN"/>
    <property type="match status" value="1"/>
</dbReference>
<name>A0A5E4TUE8_9BURK</name>
<gene>
    <name evidence="9" type="primary">fitB</name>
    <name evidence="9" type="ORF">PEP31012_01540</name>
</gene>
<reference evidence="9 10" key="1">
    <citation type="submission" date="2019-08" db="EMBL/GenBank/DDBJ databases">
        <authorList>
            <person name="Peeters C."/>
        </authorList>
    </citation>
    <scope>NUCLEOTIDE SEQUENCE [LARGE SCALE GENOMIC DNA]</scope>
    <source>
        <strain evidence="9 10">LMG 31012</strain>
    </source>
</reference>
<dbReference type="CDD" id="cd18746">
    <property type="entry name" value="PIN_VapC4-5_FitB-like"/>
    <property type="match status" value="1"/>
</dbReference>
<keyword evidence="4" id="KW-0479">Metal-binding</keyword>
<keyword evidence="5 9" id="KW-0378">Hydrolase</keyword>